<dbReference type="Proteomes" id="UP000233469">
    <property type="component" value="Unassembled WGS sequence"/>
</dbReference>
<comment type="caution">
    <text evidence="1">The sequence shown here is derived from an EMBL/GenBank/DDBJ whole genome shotgun (WGS) entry which is preliminary data.</text>
</comment>
<gene>
    <name evidence="1" type="ORF">RhiirC2_775812</name>
</gene>
<evidence type="ECO:0000313" key="1">
    <source>
        <dbReference type="EMBL" id="PKK73604.1"/>
    </source>
</evidence>
<dbReference type="AlphaFoldDB" id="A0A2N1NIE1"/>
<dbReference type="VEuPathDB" id="FungiDB:FUN_008237"/>
<reference evidence="1 2" key="1">
    <citation type="submission" date="2016-04" db="EMBL/GenBank/DDBJ databases">
        <title>Genome analyses suggest a sexual origin of heterokaryosis in a supposedly ancient asexual fungus.</title>
        <authorList>
            <person name="Ropars J."/>
            <person name="Sedzielewska K."/>
            <person name="Noel J."/>
            <person name="Charron P."/>
            <person name="Farinelli L."/>
            <person name="Marton T."/>
            <person name="Kruger M."/>
            <person name="Pelin A."/>
            <person name="Brachmann A."/>
            <person name="Corradi N."/>
        </authorList>
    </citation>
    <scope>NUCLEOTIDE SEQUENCE [LARGE SCALE GENOMIC DNA]</scope>
    <source>
        <strain evidence="1 2">C2</strain>
    </source>
</reference>
<accession>A0A2N1NIE1</accession>
<proteinExistence type="predicted"/>
<evidence type="ECO:0000313" key="2">
    <source>
        <dbReference type="Proteomes" id="UP000233469"/>
    </source>
</evidence>
<dbReference type="VEuPathDB" id="FungiDB:RhiirFUN_000658"/>
<dbReference type="EMBL" id="LLXL01000358">
    <property type="protein sequence ID" value="PKK73604.1"/>
    <property type="molecule type" value="Genomic_DNA"/>
</dbReference>
<sequence>MPRGGLPEKVLPQTLYREYWEKPVSHWSLEGWEEFFSKRRTQGPNSKFEKRFHFTKAQKILNEFMSGPTIELLKEYMPSIYKSLPDVFFDLPKLSPDQNRFFDELFVAEDIQDVRASTAEQRAIKKLVDPINDSINDQYKDDISEYEHMMRNIAPFIDASIQKVPDYRVRYFESTLQATAIHRNLGGDYTEHARMGYRVDVLIKMVGHLKARIGITRCVDLAKDQLNGVNTSNLVVWGFTVVARSIRIYALAVAGGLNHLILAYEAPIPSASWNMCNTKIAYCTMIGFLQKLNATKMMLANLNNERTKTLCCGIKRKRKAVSYSFPPIVSTPQLKKRKR</sequence>
<dbReference type="VEuPathDB" id="FungiDB:RhiirA1_409759"/>
<protein>
    <submittedName>
        <fullName evidence="1">Uncharacterized protein</fullName>
    </submittedName>
</protein>
<dbReference type="VEuPathDB" id="FungiDB:FUN_008236"/>
<organism evidence="1 2">
    <name type="scientific">Rhizophagus irregularis</name>
    <dbReference type="NCBI Taxonomy" id="588596"/>
    <lineage>
        <taxon>Eukaryota</taxon>
        <taxon>Fungi</taxon>
        <taxon>Fungi incertae sedis</taxon>
        <taxon>Mucoromycota</taxon>
        <taxon>Glomeromycotina</taxon>
        <taxon>Glomeromycetes</taxon>
        <taxon>Glomerales</taxon>
        <taxon>Glomeraceae</taxon>
        <taxon>Rhizophagus</taxon>
    </lineage>
</organism>
<reference evidence="1 2" key="2">
    <citation type="submission" date="2017-10" db="EMBL/GenBank/DDBJ databases">
        <title>Extensive intraspecific genome diversity in a model arbuscular mycorrhizal fungus.</title>
        <authorList>
            <person name="Chen E.C.H."/>
            <person name="Morin E."/>
            <person name="Baudet D."/>
            <person name="Noel J."/>
            <person name="Ndikumana S."/>
            <person name="Charron P."/>
            <person name="St-Onge C."/>
            <person name="Giorgi J."/>
            <person name="Grigoriev I.V."/>
            <person name="Roux C."/>
            <person name="Martin F.M."/>
            <person name="Corradi N."/>
        </authorList>
    </citation>
    <scope>NUCLEOTIDE SEQUENCE [LARGE SCALE GENOMIC DNA]</scope>
    <source>
        <strain evidence="1 2">C2</strain>
    </source>
</reference>
<name>A0A2N1NIE1_9GLOM</name>